<dbReference type="Pfam" id="PF00652">
    <property type="entry name" value="Ricin_B_lectin"/>
    <property type="match status" value="1"/>
</dbReference>
<feature type="domain" description="Ricin B lectin" evidence="2">
    <location>
        <begin position="27"/>
        <end position="138"/>
    </location>
</feature>
<gene>
    <name evidence="3" type="ORF">QTP70_034940</name>
</gene>
<dbReference type="PROSITE" id="PS50231">
    <property type="entry name" value="RICIN_B_LECTIN"/>
    <property type="match status" value="1"/>
</dbReference>
<evidence type="ECO:0000313" key="3">
    <source>
        <dbReference type="EMBL" id="KAK3533952.1"/>
    </source>
</evidence>
<dbReference type="GO" id="GO:0022857">
    <property type="term" value="F:transmembrane transporter activity"/>
    <property type="evidence" value="ECO:0007669"/>
    <property type="project" value="InterPro"/>
</dbReference>
<dbReference type="EMBL" id="JAUCMX010000010">
    <property type="protein sequence ID" value="KAK3533952.1"/>
    <property type="molecule type" value="Genomic_DNA"/>
</dbReference>
<dbReference type="PANTHER" id="PTHR36129:SF3">
    <property type="match status" value="1"/>
</dbReference>
<feature type="transmembrane region" description="Helical" evidence="1">
    <location>
        <begin position="188"/>
        <end position="210"/>
    </location>
</feature>
<keyword evidence="1" id="KW-0472">Membrane</keyword>
<dbReference type="SMART" id="SM00458">
    <property type="entry name" value="RICIN"/>
    <property type="match status" value="1"/>
</dbReference>
<dbReference type="SUPFAM" id="SSF50370">
    <property type="entry name" value="Ricin B-like lectins"/>
    <property type="match status" value="1"/>
</dbReference>
<reference evidence="3" key="1">
    <citation type="submission" date="2023-06" db="EMBL/GenBank/DDBJ databases">
        <title>Male Hemibagrus guttatus genome.</title>
        <authorList>
            <person name="Bian C."/>
        </authorList>
    </citation>
    <scope>NUCLEOTIDE SEQUENCE</scope>
    <source>
        <strain evidence="3">Male_cb2023</strain>
        <tissue evidence="3">Muscle</tissue>
    </source>
</reference>
<dbReference type="InterPro" id="IPR035992">
    <property type="entry name" value="Ricin_B-like_lectins"/>
</dbReference>
<dbReference type="AlphaFoldDB" id="A0AAE0QVS3"/>
<dbReference type="Pfam" id="PF15048">
    <property type="entry name" value="OSTbeta"/>
    <property type="match status" value="1"/>
</dbReference>
<dbReference type="GO" id="GO:0005886">
    <property type="term" value="C:plasma membrane"/>
    <property type="evidence" value="ECO:0007669"/>
    <property type="project" value="InterPro"/>
</dbReference>
<dbReference type="PANTHER" id="PTHR36129">
    <property type="entry name" value="ORGANIC SOLUTE TRANSPORTER SUBUNIT BETA-RELATED"/>
    <property type="match status" value="1"/>
</dbReference>
<evidence type="ECO:0000259" key="2">
    <source>
        <dbReference type="SMART" id="SM00458"/>
    </source>
</evidence>
<dbReference type="Proteomes" id="UP001274896">
    <property type="component" value="Unassembled WGS sequence"/>
</dbReference>
<proteinExistence type="predicted"/>
<keyword evidence="1" id="KW-1133">Transmembrane helix</keyword>
<dbReference type="InterPro" id="IPR052678">
    <property type="entry name" value="OST-beta_subunit"/>
</dbReference>
<name>A0AAE0QVS3_9TELE</name>
<keyword evidence="1" id="KW-0812">Transmembrane</keyword>
<accession>A0AAE0QVS3</accession>
<feature type="non-terminal residue" evidence="3">
    <location>
        <position position="305"/>
    </location>
</feature>
<dbReference type="InterPro" id="IPR000772">
    <property type="entry name" value="Ricin_B_lectin"/>
</dbReference>
<dbReference type="InterPro" id="IPR029387">
    <property type="entry name" value="OSTbeta"/>
</dbReference>
<protein>
    <recommendedName>
        <fullName evidence="2">Ricin B lectin domain-containing protein</fullName>
    </recommendedName>
</protein>
<dbReference type="Gene3D" id="2.80.10.50">
    <property type="match status" value="1"/>
</dbReference>
<comment type="caution">
    <text evidence="3">The sequence shown here is derived from an EMBL/GenBank/DDBJ whole genome shotgun (WGS) entry which is preliminary data.</text>
</comment>
<evidence type="ECO:0000256" key="1">
    <source>
        <dbReference type="SAM" id="Phobius"/>
    </source>
</evidence>
<sequence>CLQTTVDHLTEMLWVWITLCLMWQGTSSFMIHNNVENLCLEDSLEDAGVQLKRCSVDSDLQQWIWTERMFLMNVHTQRCLSALHSDSIQTLDCDGEEYLQWQCMDHRLISMSHSLELGVQRGSLALINTGKSTRWKSLNQGDICQEKLRSRMQRETDEFPATEDSMTEEQRDYLRWYYRTEDATPWKFAMLGLSLVALLLGCVLCVMGLMSNNHRREIAKYKTAIAASPTTAKVEMDELQIITVTKEDQDSDTDPTQDIQLNSKATLEEVSETDALNPGDIMVTWKDGNVSKLYSDSKEEGEGDE</sequence>
<evidence type="ECO:0000313" key="4">
    <source>
        <dbReference type="Proteomes" id="UP001274896"/>
    </source>
</evidence>
<dbReference type="GO" id="GO:0015721">
    <property type="term" value="P:bile acid and bile salt transport"/>
    <property type="evidence" value="ECO:0007669"/>
    <property type="project" value="InterPro"/>
</dbReference>
<organism evidence="3 4">
    <name type="scientific">Hemibagrus guttatus</name>
    <dbReference type="NCBI Taxonomy" id="175788"/>
    <lineage>
        <taxon>Eukaryota</taxon>
        <taxon>Metazoa</taxon>
        <taxon>Chordata</taxon>
        <taxon>Craniata</taxon>
        <taxon>Vertebrata</taxon>
        <taxon>Euteleostomi</taxon>
        <taxon>Actinopterygii</taxon>
        <taxon>Neopterygii</taxon>
        <taxon>Teleostei</taxon>
        <taxon>Ostariophysi</taxon>
        <taxon>Siluriformes</taxon>
        <taxon>Bagridae</taxon>
        <taxon>Hemibagrus</taxon>
    </lineage>
</organism>
<keyword evidence="4" id="KW-1185">Reference proteome</keyword>
<dbReference type="CDD" id="cd23385">
    <property type="entry name" value="beta-trefoil_Ricin_MRC-like"/>
    <property type="match status" value="1"/>
</dbReference>
<dbReference type="GO" id="GO:0046982">
    <property type="term" value="F:protein heterodimerization activity"/>
    <property type="evidence" value="ECO:0007669"/>
    <property type="project" value="InterPro"/>
</dbReference>